<accession>A0ABW5IRX7</accession>
<evidence type="ECO:0000313" key="1">
    <source>
        <dbReference type="EMBL" id="MFD2516427.1"/>
    </source>
</evidence>
<dbReference type="EMBL" id="JBHULT010000005">
    <property type="protein sequence ID" value="MFD2516427.1"/>
    <property type="molecule type" value="Genomic_DNA"/>
</dbReference>
<sequence length="229" mass="25858">MKKILSFLCLCLLCISCVDEIQRPIASGTPEENNSENLLIANLPVHIDSTNYLIHPVGQIEVRERGYFGSSSGSSGSTSVGDEIYGNFTNLRFQELNSEEFTGLTDQDVRILSVEFLREIFDNTGKQLLLYKIVDIDTNADGKLNSNDHTALYISGINGSDLRKISPADQVLQEYNVLQAMNRLYFRSTEDRNANDRFDPGGKPYYFYVDLASEALKVTEYFPLENRKK</sequence>
<proteinExistence type="predicted"/>
<gene>
    <name evidence="1" type="ORF">ACFSTG_00825</name>
</gene>
<evidence type="ECO:0000313" key="2">
    <source>
        <dbReference type="Proteomes" id="UP001597468"/>
    </source>
</evidence>
<keyword evidence="2" id="KW-1185">Reference proteome</keyword>
<dbReference type="Proteomes" id="UP001597468">
    <property type="component" value="Unassembled WGS sequence"/>
</dbReference>
<comment type="caution">
    <text evidence="1">The sequence shown here is derived from an EMBL/GenBank/DDBJ whole genome shotgun (WGS) entry which is preliminary data.</text>
</comment>
<name>A0ABW5IRX7_9FLAO</name>
<dbReference type="RefSeq" id="WP_380747511.1">
    <property type="nucleotide sequence ID" value="NZ_JBHULT010000005.1"/>
</dbReference>
<protein>
    <recommendedName>
        <fullName evidence="3">EF-hand domain-containing protein</fullName>
    </recommendedName>
</protein>
<organism evidence="1 2">
    <name type="scientific">Salinimicrobium flavum</name>
    <dbReference type="NCBI Taxonomy" id="1737065"/>
    <lineage>
        <taxon>Bacteria</taxon>
        <taxon>Pseudomonadati</taxon>
        <taxon>Bacteroidota</taxon>
        <taxon>Flavobacteriia</taxon>
        <taxon>Flavobacteriales</taxon>
        <taxon>Flavobacteriaceae</taxon>
        <taxon>Salinimicrobium</taxon>
    </lineage>
</organism>
<evidence type="ECO:0008006" key="3">
    <source>
        <dbReference type="Google" id="ProtNLM"/>
    </source>
</evidence>
<reference evidence="2" key="1">
    <citation type="journal article" date="2019" name="Int. J. Syst. Evol. Microbiol.">
        <title>The Global Catalogue of Microorganisms (GCM) 10K type strain sequencing project: providing services to taxonomists for standard genome sequencing and annotation.</title>
        <authorList>
            <consortium name="The Broad Institute Genomics Platform"/>
            <consortium name="The Broad Institute Genome Sequencing Center for Infectious Disease"/>
            <person name="Wu L."/>
            <person name="Ma J."/>
        </authorList>
    </citation>
    <scope>NUCLEOTIDE SEQUENCE [LARGE SCALE GENOMIC DNA]</scope>
    <source>
        <strain evidence="2">KCTC 42585</strain>
    </source>
</reference>